<comment type="caution">
    <text evidence="2">The sequence shown here is derived from an EMBL/GenBank/DDBJ whole genome shotgun (WGS) entry which is preliminary data.</text>
</comment>
<keyword evidence="3" id="KW-1185">Reference proteome</keyword>
<sequence length="96" mass="10364">MSISTVSTTTGNPGKSTNPRKSGTWGSGSGHTVQGTEAQDNRETGRTAVRQGEDSPREPSLHEALSNIMGAYHHSQETMATVLAKFQEAQRLQEEH</sequence>
<feature type="compositionally biased region" description="Polar residues" evidence="1">
    <location>
        <begin position="1"/>
        <end position="21"/>
    </location>
</feature>
<reference evidence="2" key="1">
    <citation type="journal article" date="2022" name="bioRxiv">
        <title>Sequencing and chromosome-scale assembly of the giantPleurodeles waltlgenome.</title>
        <authorList>
            <person name="Brown T."/>
            <person name="Elewa A."/>
            <person name="Iarovenko S."/>
            <person name="Subramanian E."/>
            <person name="Araus A.J."/>
            <person name="Petzold A."/>
            <person name="Susuki M."/>
            <person name="Suzuki K.-i.T."/>
            <person name="Hayashi T."/>
            <person name="Toyoda A."/>
            <person name="Oliveira C."/>
            <person name="Osipova E."/>
            <person name="Leigh N.D."/>
            <person name="Simon A."/>
            <person name="Yun M.H."/>
        </authorList>
    </citation>
    <scope>NUCLEOTIDE SEQUENCE</scope>
    <source>
        <strain evidence="2">20211129_DDA</strain>
        <tissue evidence="2">Liver</tissue>
    </source>
</reference>
<evidence type="ECO:0000313" key="2">
    <source>
        <dbReference type="EMBL" id="KAJ1164155.1"/>
    </source>
</evidence>
<organism evidence="2 3">
    <name type="scientific">Pleurodeles waltl</name>
    <name type="common">Iberian ribbed newt</name>
    <dbReference type="NCBI Taxonomy" id="8319"/>
    <lineage>
        <taxon>Eukaryota</taxon>
        <taxon>Metazoa</taxon>
        <taxon>Chordata</taxon>
        <taxon>Craniata</taxon>
        <taxon>Vertebrata</taxon>
        <taxon>Euteleostomi</taxon>
        <taxon>Amphibia</taxon>
        <taxon>Batrachia</taxon>
        <taxon>Caudata</taxon>
        <taxon>Salamandroidea</taxon>
        <taxon>Salamandridae</taxon>
        <taxon>Pleurodelinae</taxon>
        <taxon>Pleurodeles</taxon>
    </lineage>
</organism>
<evidence type="ECO:0000256" key="1">
    <source>
        <dbReference type="SAM" id="MobiDB-lite"/>
    </source>
</evidence>
<dbReference type="AlphaFoldDB" id="A0AAV7SJ91"/>
<proteinExistence type="predicted"/>
<dbReference type="EMBL" id="JANPWB010000008">
    <property type="protein sequence ID" value="KAJ1164155.1"/>
    <property type="molecule type" value="Genomic_DNA"/>
</dbReference>
<accession>A0AAV7SJ91</accession>
<name>A0AAV7SJ91_PLEWA</name>
<dbReference type="Proteomes" id="UP001066276">
    <property type="component" value="Chromosome 4_2"/>
</dbReference>
<protein>
    <submittedName>
        <fullName evidence="2">Uncharacterized protein</fullName>
    </submittedName>
</protein>
<feature type="region of interest" description="Disordered" evidence="1">
    <location>
        <begin position="1"/>
        <end position="60"/>
    </location>
</feature>
<feature type="compositionally biased region" description="Basic and acidic residues" evidence="1">
    <location>
        <begin position="39"/>
        <end position="60"/>
    </location>
</feature>
<gene>
    <name evidence="2" type="ORF">NDU88_004600</name>
</gene>
<evidence type="ECO:0000313" key="3">
    <source>
        <dbReference type="Proteomes" id="UP001066276"/>
    </source>
</evidence>